<proteinExistence type="predicted"/>
<feature type="compositionally biased region" description="Polar residues" evidence="1">
    <location>
        <begin position="284"/>
        <end position="299"/>
    </location>
</feature>
<organism evidence="2 3">
    <name type="scientific">Amanita muscaria (strain Koide BX008)</name>
    <dbReference type="NCBI Taxonomy" id="946122"/>
    <lineage>
        <taxon>Eukaryota</taxon>
        <taxon>Fungi</taxon>
        <taxon>Dikarya</taxon>
        <taxon>Basidiomycota</taxon>
        <taxon>Agaricomycotina</taxon>
        <taxon>Agaricomycetes</taxon>
        <taxon>Agaricomycetidae</taxon>
        <taxon>Agaricales</taxon>
        <taxon>Pluteineae</taxon>
        <taxon>Amanitaceae</taxon>
        <taxon>Amanita</taxon>
    </lineage>
</organism>
<gene>
    <name evidence="2" type="ORF">M378DRAFT_13702</name>
</gene>
<feature type="compositionally biased region" description="Low complexity" evidence="1">
    <location>
        <begin position="440"/>
        <end position="456"/>
    </location>
</feature>
<evidence type="ECO:0000313" key="3">
    <source>
        <dbReference type="Proteomes" id="UP000054549"/>
    </source>
</evidence>
<feature type="region of interest" description="Disordered" evidence="1">
    <location>
        <begin position="228"/>
        <end position="257"/>
    </location>
</feature>
<sequence length="583" mass="63966">MDYTREGTSDSASILSRSRVRLPSLKRFASQEHHNDKTPLLTVRLSSPSFLNTVVEDEMRLSLYTIKTAGNLTTVMRSDPWDGATKTADIRWPENAAALKGKGKKSSGVQVQMRGQRWVDEGSFLRAGSGSSSPRKFSVPNYSQSLKWRQIGTAYWCTSPSVKGPIAILEPASGSLPLRLQVYETFRDKYDGRQISDHQGVSILLLDYILITSLLLVTDVRELMQMGREDQSDLTDTPTETSVPFERTGPCSTSGIPITSTPQWRKIMYGEPIYPKRRARSDSSESSPVGPTSHDNLTNVMRGVSSINFDSSSDSDPDNERSSSEPSPDLVPPTPPGMTLLSGATASSSQVCFHQSLNPDQRYQGDDEVQHQPLILLPLTPIRPYQSPTIDLAPISAYPYESRPPSCSSVSRPRSTPPQGQVHQPPPLPDISLLRNARSPSLPTTLLNRNTPTRSRPLPRPPASSSAPTVRYAHSQQGPSPTAPLDKHGSRGLPSPPTQVSIGQQHIYPLEEAIDAGPAHLSQPLFHPSHARYPQFTSPFQSSKAPAENDLHPWMRGRSGTVTADAPPYDVPPPAYNTINFDE</sequence>
<dbReference type="Proteomes" id="UP000054549">
    <property type="component" value="Unassembled WGS sequence"/>
</dbReference>
<evidence type="ECO:0000313" key="2">
    <source>
        <dbReference type="EMBL" id="KIL61153.1"/>
    </source>
</evidence>
<feature type="compositionally biased region" description="Polar residues" evidence="1">
    <location>
        <begin position="535"/>
        <end position="544"/>
    </location>
</feature>
<name>A0A0C2WXN5_AMAMK</name>
<feature type="compositionally biased region" description="Low complexity" evidence="1">
    <location>
        <begin position="403"/>
        <end position="418"/>
    </location>
</feature>
<dbReference type="AlphaFoldDB" id="A0A0C2WXN5"/>
<keyword evidence="3" id="KW-1185">Reference proteome</keyword>
<evidence type="ECO:0000256" key="1">
    <source>
        <dbReference type="SAM" id="MobiDB-lite"/>
    </source>
</evidence>
<dbReference type="STRING" id="946122.A0A0C2WXN5"/>
<dbReference type="OrthoDB" id="3270497at2759"/>
<feature type="region of interest" description="Disordered" evidence="1">
    <location>
        <begin position="401"/>
        <end position="501"/>
    </location>
</feature>
<accession>A0A0C2WXN5</accession>
<dbReference type="InParanoid" id="A0A0C2WXN5"/>
<feature type="compositionally biased region" description="Low complexity" evidence="1">
    <location>
        <begin position="305"/>
        <end position="314"/>
    </location>
</feature>
<dbReference type="HOGENOM" id="CLU_027900_0_0_1"/>
<dbReference type="EMBL" id="KN818288">
    <property type="protein sequence ID" value="KIL61153.1"/>
    <property type="molecule type" value="Genomic_DNA"/>
</dbReference>
<reference evidence="2 3" key="1">
    <citation type="submission" date="2014-04" db="EMBL/GenBank/DDBJ databases">
        <title>Evolutionary Origins and Diversification of the Mycorrhizal Mutualists.</title>
        <authorList>
            <consortium name="DOE Joint Genome Institute"/>
            <consortium name="Mycorrhizal Genomics Consortium"/>
            <person name="Kohler A."/>
            <person name="Kuo A."/>
            <person name="Nagy L.G."/>
            <person name="Floudas D."/>
            <person name="Copeland A."/>
            <person name="Barry K.W."/>
            <person name="Cichocki N."/>
            <person name="Veneault-Fourrey C."/>
            <person name="LaButti K."/>
            <person name="Lindquist E.A."/>
            <person name="Lipzen A."/>
            <person name="Lundell T."/>
            <person name="Morin E."/>
            <person name="Murat C."/>
            <person name="Riley R."/>
            <person name="Ohm R."/>
            <person name="Sun H."/>
            <person name="Tunlid A."/>
            <person name="Henrissat B."/>
            <person name="Grigoriev I.V."/>
            <person name="Hibbett D.S."/>
            <person name="Martin F."/>
        </authorList>
    </citation>
    <scope>NUCLEOTIDE SEQUENCE [LARGE SCALE GENOMIC DNA]</scope>
    <source>
        <strain evidence="2 3">Koide BX008</strain>
    </source>
</reference>
<protein>
    <submittedName>
        <fullName evidence="2">Uncharacterized protein</fullName>
    </submittedName>
</protein>
<feature type="region of interest" description="Disordered" evidence="1">
    <location>
        <begin position="276"/>
        <end position="346"/>
    </location>
</feature>
<feature type="region of interest" description="Disordered" evidence="1">
    <location>
        <begin position="520"/>
        <end position="583"/>
    </location>
</feature>